<dbReference type="InterPro" id="IPR011761">
    <property type="entry name" value="ATP-grasp"/>
</dbReference>
<dbReference type="InterPro" id="IPR016185">
    <property type="entry name" value="PreATP-grasp_dom_sf"/>
</dbReference>
<dbReference type="InterPro" id="IPR011764">
    <property type="entry name" value="Biotin_carboxylation_dom"/>
</dbReference>
<name>F4GJL9_PARC1</name>
<reference evidence="11" key="1">
    <citation type="submission" date="2011-04" db="EMBL/GenBank/DDBJ databases">
        <title>The complete genome of Spirochaeta coccoides DSM 17374.</title>
        <authorList>
            <person name="Lucas S."/>
            <person name="Copeland A."/>
            <person name="Lapidus A."/>
            <person name="Bruce D."/>
            <person name="Goodwin L."/>
            <person name="Pitluck S."/>
            <person name="Peters L."/>
            <person name="Kyrpides N."/>
            <person name="Mavromatis K."/>
            <person name="Pagani I."/>
            <person name="Ivanova N."/>
            <person name="Ovchinnikova G."/>
            <person name="Lu M."/>
            <person name="Detter J.C."/>
            <person name="Tapia R."/>
            <person name="Han C."/>
            <person name="Land M."/>
            <person name="Hauser L."/>
            <person name="Markowitz V."/>
            <person name="Cheng J.-F."/>
            <person name="Hugenholtz P."/>
            <person name="Woyke T."/>
            <person name="Wu D."/>
            <person name="Spring S."/>
            <person name="Schroeder M."/>
            <person name="Brambilla E."/>
            <person name="Klenk H.-P."/>
            <person name="Eisen J.A."/>
        </authorList>
    </citation>
    <scope>NUCLEOTIDE SEQUENCE [LARGE SCALE GENOMIC DNA]</scope>
    <source>
        <strain evidence="11">ATCC BAA-1237 / DSM 17374 / SPN1</strain>
    </source>
</reference>
<evidence type="ECO:0000256" key="4">
    <source>
        <dbReference type="ARBA" id="ARBA00022741"/>
    </source>
</evidence>
<evidence type="ECO:0000256" key="7">
    <source>
        <dbReference type="PROSITE-ProRule" id="PRU00409"/>
    </source>
</evidence>
<dbReference type="Pfam" id="PF02786">
    <property type="entry name" value="CPSase_L_D2"/>
    <property type="match status" value="1"/>
</dbReference>
<dbReference type="PROSITE" id="PS00866">
    <property type="entry name" value="CPSASE_1"/>
    <property type="match status" value="1"/>
</dbReference>
<dbReference type="PROSITE" id="PS50979">
    <property type="entry name" value="BC"/>
    <property type="match status" value="1"/>
</dbReference>
<feature type="domain" description="ATP-grasp" evidence="8">
    <location>
        <begin position="126"/>
        <end position="322"/>
    </location>
</feature>
<comment type="function">
    <text evidence="1">This protein is a component of the acetyl coenzyme A carboxylase complex; first, biotin carboxylase catalyzes the carboxylation of the carrier protein and then the transcarboxylase transfers the carboxyl group to form malonyl-CoA.</text>
</comment>
<dbReference type="Gene3D" id="3.30.470.20">
    <property type="entry name" value="ATP-grasp fold, B domain"/>
    <property type="match status" value="1"/>
</dbReference>
<evidence type="ECO:0000259" key="9">
    <source>
        <dbReference type="PROSITE" id="PS50979"/>
    </source>
</evidence>
<sequence>MSRDQKKIRTLLIANRGEIAVRIIRTCRDMGIRSVVAYSQADADSLAVAMADHAVCIGPADTQSSYLMQDNIIMAACVFRCDAIHPGVGFLSENAGFARAAEEAGLIFIGPCPRTISLLGDKLQARMTARNAGLKILPGSDAPVAGEAEACKLAEEIGYPVMIKAANGGGGRGIRIVRSSDELKKILPVAAREARGAFGDAALLIEKYLDHPRHVEAQLLGDGQGGAIFLGLRDCSLQKQHQKLLEESPAPALPEAIHDGMRDASLHLFRSLSYRGAGTVEFLYQDGAFYFLEVNARLQVEHTVSEIIYGTDLVRQQILLASGFPFSPEIMPSSSRGHALECRICARGPGKIHMLRLPSGPGVRVDAHIHEGYNVPACYDSLLAKIITYAPDRETCISIMLRALAELEVGGIETNRDEQMMLVSSTEFRAARLDTTLYGKLTAETGKGKNHE</sequence>
<keyword evidence="5 7" id="KW-0067">ATP-binding</keyword>
<proteinExistence type="predicted"/>
<dbReference type="InterPro" id="IPR051602">
    <property type="entry name" value="ACC_Biotin_Carboxylase"/>
</dbReference>
<dbReference type="InterPro" id="IPR005481">
    <property type="entry name" value="BC-like_N"/>
</dbReference>
<dbReference type="HOGENOM" id="CLU_000395_3_2_12"/>
<evidence type="ECO:0000259" key="8">
    <source>
        <dbReference type="PROSITE" id="PS50975"/>
    </source>
</evidence>
<dbReference type="SUPFAM" id="SSF52440">
    <property type="entry name" value="PreATP-grasp domain"/>
    <property type="match status" value="1"/>
</dbReference>
<dbReference type="EC" id="6.3.4.14" evidence="2"/>
<evidence type="ECO:0000256" key="2">
    <source>
        <dbReference type="ARBA" id="ARBA00013263"/>
    </source>
</evidence>
<dbReference type="STRING" id="760011.Spico_1564"/>
<gene>
    <name evidence="10" type="ordered locus">Spico_1564</name>
</gene>
<dbReference type="KEGG" id="scc:Spico_1564"/>
<evidence type="ECO:0000256" key="6">
    <source>
        <dbReference type="ARBA" id="ARBA00048600"/>
    </source>
</evidence>
<keyword evidence="4 7" id="KW-0547">Nucleotide-binding</keyword>
<dbReference type="PANTHER" id="PTHR48095">
    <property type="entry name" value="PYRUVATE CARBOXYLASE SUBUNIT A"/>
    <property type="match status" value="1"/>
</dbReference>
<dbReference type="PANTHER" id="PTHR48095:SF2">
    <property type="entry name" value="BIOTIN CARBOXYLASE, CHLOROPLASTIC"/>
    <property type="match status" value="1"/>
</dbReference>
<accession>F4GJL9</accession>
<dbReference type="EMBL" id="CP002659">
    <property type="protein sequence ID" value="AEC02766.1"/>
    <property type="molecule type" value="Genomic_DNA"/>
</dbReference>
<dbReference type="SMART" id="SM00878">
    <property type="entry name" value="Biotin_carb_C"/>
    <property type="match status" value="1"/>
</dbReference>
<dbReference type="SUPFAM" id="SSF51246">
    <property type="entry name" value="Rudiment single hybrid motif"/>
    <property type="match status" value="1"/>
</dbReference>
<dbReference type="Proteomes" id="UP000007939">
    <property type="component" value="Chromosome"/>
</dbReference>
<evidence type="ECO:0000313" key="10">
    <source>
        <dbReference type="EMBL" id="AEC02766.1"/>
    </source>
</evidence>
<reference evidence="10 11" key="2">
    <citation type="journal article" date="2012" name="Stand. Genomic Sci.">
        <title>Complete genome sequence of the termite hindgut bacterium Spirochaeta coccoides type strain (SPN1(T)), reclassification in the genus Sphaerochaeta as Sphaerochaeta coccoides comb. nov. and emendations of the family Spirochaetaceae and the genus Sphaerochaeta.</title>
        <authorList>
            <person name="Abt B."/>
            <person name="Han C."/>
            <person name="Scheuner C."/>
            <person name="Lu M."/>
            <person name="Lapidus A."/>
            <person name="Nolan M."/>
            <person name="Lucas S."/>
            <person name="Hammon N."/>
            <person name="Deshpande S."/>
            <person name="Cheng J.F."/>
            <person name="Tapia R."/>
            <person name="Goodwin L.A."/>
            <person name="Pitluck S."/>
            <person name="Liolios K."/>
            <person name="Pagani I."/>
            <person name="Ivanova N."/>
            <person name="Mavromatis K."/>
            <person name="Mikhailova N."/>
            <person name="Huntemann M."/>
            <person name="Pati A."/>
            <person name="Chen A."/>
            <person name="Palaniappan K."/>
            <person name="Land M."/>
            <person name="Hauser L."/>
            <person name="Brambilla E.M."/>
            <person name="Rohde M."/>
            <person name="Spring S."/>
            <person name="Gronow S."/>
            <person name="Goker M."/>
            <person name="Woyke T."/>
            <person name="Bristow J."/>
            <person name="Eisen J.A."/>
            <person name="Markowitz V."/>
            <person name="Hugenholtz P."/>
            <person name="Kyrpides N.C."/>
            <person name="Klenk H.P."/>
            <person name="Detter J.C."/>
        </authorList>
    </citation>
    <scope>NUCLEOTIDE SEQUENCE [LARGE SCALE GENOMIC DNA]</scope>
    <source>
        <strain evidence="11">ATCC BAA-1237 / DSM 17374 / SPN1</strain>
    </source>
</reference>
<organism evidence="10 11">
    <name type="scientific">Parasphaerochaeta coccoides (strain ATCC BAA-1237 / DSM 17374 / SPN1)</name>
    <name type="common">Sphaerochaeta coccoides</name>
    <dbReference type="NCBI Taxonomy" id="760011"/>
    <lineage>
        <taxon>Bacteria</taxon>
        <taxon>Pseudomonadati</taxon>
        <taxon>Spirochaetota</taxon>
        <taxon>Spirochaetia</taxon>
        <taxon>Spirochaetales</taxon>
        <taxon>Sphaerochaetaceae</taxon>
        <taxon>Parasphaerochaeta</taxon>
    </lineage>
</organism>
<dbReference type="eggNOG" id="COG0439">
    <property type="taxonomic scope" value="Bacteria"/>
</dbReference>
<dbReference type="RefSeq" id="WP_013740160.1">
    <property type="nucleotide sequence ID" value="NC_015436.1"/>
</dbReference>
<dbReference type="Pfam" id="PF02785">
    <property type="entry name" value="Biotin_carb_C"/>
    <property type="match status" value="1"/>
</dbReference>
<dbReference type="AlphaFoldDB" id="F4GJL9"/>
<comment type="catalytic activity">
    <reaction evidence="6">
        <text>N(6)-biotinyl-L-lysyl-[protein] + hydrogencarbonate + ATP = N(6)-carboxybiotinyl-L-lysyl-[protein] + ADP + phosphate + H(+)</text>
        <dbReference type="Rhea" id="RHEA:13501"/>
        <dbReference type="Rhea" id="RHEA-COMP:10505"/>
        <dbReference type="Rhea" id="RHEA-COMP:10506"/>
        <dbReference type="ChEBI" id="CHEBI:15378"/>
        <dbReference type="ChEBI" id="CHEBI:17544"/>
        <dbReference type="ChEBI" id="CHEBI:30616"/>
        <dbReference type="ChEBI" id="CHEBI:43474"/>
        <dbReference type="ChEBI" id="CHEBI:83144"/>
        <dbReference type="ChEBI" id="CHEBI:83145"/>
        <dbReference type="ChEBI" id="CHEBI:456216"/>
        <dbReference type="EC" id="6.3.4.14"/>
    </reaction>
</comment>
<dbReference type="GO" id="GO:0004075">
    <property type="term" value="F:biotin carboxylase activity"/>
    <property type="evidence" value="ECO:0007669"/>
    <property type="project" value="UniProtKB-EC"/>
</dbReference>
<dbReference type="GO" id="GO:0046872">
    <property type="term" value="F:metal ion binding"/>
    <property type="evidence" value="ECO:0007669"/>
    <property type="project" value="InterPro"/>
</dbReference>
<protein>
    <recommendedName>
        <fullName evidence="2">biotin carboxylase</fullName>
        <ecNumber evidence="2">6.3.4.14</ecNumber>
    </recommendedName>
</protein>
<evidence type="ECO:0000256" key="3">
    <source>
        <dbReference type="ARBA" id="ARBA00022598"/>
    </source>
</evidence>
<evidence type="ECO:0000256" key="1">
    <source>
        <dbReference type="ARBA" id="ARBA00003761"/>
    </source>
</evidence>
<keyword evidence="11" id="KW-1185">Reference proteome</keyword>
<dbReference type="PROSITE" id="PS50975">
    <property type="entry name" value="ATP_GRASP"/>
    <property type="match status" value="1"/>
</dbReference>
<dbReference type="SUPFAM" id="SSF56059">
    <property type="entry name" value="Glutathione synthetase ATP-binding domain-like"/>
    <property type="match status" value="1"/>
</dbReference>
<dbReference type="PROSITE" id="PS00867">
    <property type="entry name" value="CPSASE_2"/>
    <property type="match status" value="1"/>
</dbReference>
<dbReference type="InterPro" id="IPR011054">
    <property type="entry name" value="Rudment_hybrid_motif"/>
</dbReference>
<feature type="domain" description="Biotin carboxylation" evidence="9">
    <location>
        <begin position="7"/>
        <end position="443"/>
    </location>
</feature>
<evidence type="ECO:0000313" key="11">
    <source>
        <dbReference type="Proteomes" id="UP000007939"/>
    </source>
</evidence>
<keyword evidence="3 10" id="KW-0436">Ligase</keyword>
<dbReference type="InterPro" id="IPR005482">
    <property type="entry name" value="Biotin_COase_C"/>
</dbReference>
<dbReference type="InterPro" id="IPR005479">
    <property type="entry name" value="CPAse_ATP-bd"/>
</dbReference>
<dbReference type="FunFam" id="3.30.1490.20:FF:000018">
    <property type="entry name" value="Biotin carboxylase"/>
    <property type="match status" value="1"/>
</dbReference>
<dbReference type="Pfam" id="PF00289">
    <property type="entry name" value="Biotin_carb_N"/>
    <property type="match status" value="1"/>
</dbReference>
<dbReference type="GO" id="GO:0005524">
    <property type="term" value="F:ATP binding"/>
    <property type="evidence" value="ECO:0007669"/>
    <property type="project" value="UniProtKB-UniRule"/>
</dbReference>
<evidence type="ECO:0000256" key="5">
    <source>
        <dbReference type="ARBA" id="ARBA00022840"/>
    </source>
</evidence>
<dbReference type="OrthoDB" id="9807469at2"/>